<dbReference type="STRING" id="1763535.LPB072_02145"/>
<evidence type="ECO:0000313" key="3">
    <source>
        <dbReference type="EMBL" id="OAD42309.1"/>
    </source>
</evidence>
<dbReference type="InterPro" id="IPR000905">
    <property type="entry name" value="Gcp-like_dom"/>
</dbReference>
<dbReference type="Proteomes" id="UP000185680">
    <property type="component" value="Chromosome"/>
</dbReference>
<dbReference type="Proteomes" id="UP000185657">
    <property type="component" value="Unassembled WGS sequence"/>
</dbReference>
<dbReference type="PANTHER" id="PTHR11735:SF11">
    <property type="entry name" value="TRNA THREONYLCARBAMOYLADENOSINE BIOSYNTHESIS PROTEIN TSAB"/>
    <property type="match status" value="1"/>
</dbReference>
<keyword evidence="4" id="KW-1185">Reference proteome</keyword>
<dbReference type="GO" id="GO:0016740">
    <property type="term" value="F:transferase activity"/>
    <property type="evidence" value="ECO:0007669"/>
    <property type="project" value="UniProtKB-KW"/>
</dbReference>
<dbReference type="GO" id="GO:0005829">
    <property type="term" value="C:cytosol"/>
    <property type="evidence" value="ECO:0007669"/>
    <property type="project" value="TreeGrafter"/>
</dbReference>
<dbReference type="NCBIfam" id="TIGR03725">
    <property type="entry name" value="T6A_YeaZ"/>
    <property type="match status" value="1"/>
</dbReference>
<accession>A0A167I7H2</accession>
<reference evidence="3 4" key="1">
    <citation type="submission" date="2016-02" db="EMBL/GenBank/DDBJ databases">
        <title>Draft genome sequence of Hydrogenophaga sp. LPB0072.</title>
        <authorList>
            <person name="Shin S.-K."/>
            <person name="Yi H."/>
        </authorList>
    </citation>
    <scope>NUCLEOTIDE SEQUENCE [LARGE SCALE GENOMIC DNA]</scope>
    <source>
        <strain evidence="3 4">LPB0072</strain>
    </source>
</reference>
<organism evidence="2 5">
    <name type="scientific">Hydrogenophaga crassostreae</name>
    <dbReference type="NCBI Taxonomy" id="1763535"/>
    <lineage>
        <taxon>Bacteria</taxon>
        <taxon>Pseudomonadati</taxon>
        <taxon>Pseudomonadota</taxon>
        <taxon>Betaproteobacteria</taxon>
        <taxon>Burkholderiales</taxon>
        <taxon>Comamonadaceae</taxon>
        <taxon>Hydrogenophaga</taxon>
    </lineage>
</organism>
<dbReference type="Pfam" id="PF00814">
    <property type="entry name" value="TsaD"/>
    <property type="match status" value="1"/>
</dbReference>
<dbReference type="EMBL" id="LVWD01000009">
    <property type="protein sequence ID" value="OAD42309.1"/>
    <property type="molecule type" value="Genomic_DNA"/>
</dbReference>
<protein>
    <submittedName>
        <fullName evidence="2">tRNA (Adenosine(37)-N6)-threonylcarbamoyltransferase complex dimerization subunit type 1 TsaB</fullName>
    </submittedName>
</protein>
<sequence>MSSPAISPSPPLRLLAIETSTDRMSVAVGDGSPGGLSLSYSGPGAAQSSANLLPTVGQLLGEAGWSLAELAAVVFARGPGSFTGLRTACAVTQGLAYGAQAQGVEGGLPVLPVDTLLALAEEARWLSEQAGGAVPEVIVAMLDARMGEVYVAVYAVRHQRVVSEPLQAPRLCAPAELAAFLQPIPGASEPAVLLAGNVFDTYGDALMGLPGQRQAAWPTATALLRLAPALLREGLAVAAHEAMPLYVRDKVAQTTDERERLRLAQTASAAG</sequence>
<dbReference type="InterPro" id="IPR022496">
    <property type="entry name" value="T6A_TsaB"/>
</dbReference>
<dbReference type="CDD" id="cd24032">
    <property type="entry name" value="ASKHA_NBD_TsaB"/>
    <property type="match status" value="1"/>
</dbReference>
<evidence type="ECO:0000313" key="5">
    <source>
        <dbReference type="Proteomes" id="UP000185680"/>
    </source>
</evidence>
<dbReference type="KEGG" id="hyl:LPB072_02145"/>
<name>A0A167I7H2_9BURK</name>
<dbReference type="AlphaFoldDB" id="A0A167I7H2"/>
<keyword evidence="2" id="KW-0808">Transferase</keyword>
<dbReference type="InterPro" id="IPR043129">
    <property type="entry name" value="ATPase_NBD"/>
</dbReference>
<feature type="domain" description="Gcp-like" evidence="1">
    <location>
        <begin position="47"/>
        <end position="252"/>
    </location>
</feature>
<proteinExistence type="predicted"/>
<evidence type="ECO:0000313" key="4">
    <source>
        <dbReference type="Proteomes" id="UP000185657"/>
    </source>
</evidence>
<reference evidence="2 5" key="2">
    <citation type="submission" date="2016-10" db="EMBL/GenBank/DDBJ databases">
        <title>Hydorgenophaga sp. LPB0072 isolated from gastropod.</title>
        <authorList>
            <person name="Kim E."/>
            <person name="Yi H."/>
        </authorList>
    </citation>
    <scope>NUCLEOTIDE SEQUENCE [LARGE SCALE GENOMIC DNA]</scope>
    <source>
        <strain evidence="2 5">LPB0072</strain>
    </source>
</reference>
<dbReference type="OrthoDB" id="9809995at2"/>
<evidence type="ECO:0000259" key="1">
    <source>
        <dbReference type="Pfam" id="PF00814"/>
    </source>
</evidence>
<dbReference type="SUPFAM" id="SSF53067">
    <property type="entry name" value="Actin-like ATPase domain"/>
    <property type="match status" value="2"/>
</dbReference>
<dbReference type="RefSeq" id="WP_066088996.1">
    <property type="nucleotide sequence ID" value="NZ_CP017476.1"/>
</dbReference>
<evidence type="ECO:0000313" key="2">
    <source>
        <dbReference type="EMBL" id="AOW11843.1"/>
    </source>
</evidence>
<dbReference type="GO" id="GO:0002949">
    <property type="term" value="P:tRNA threonylcarbamoyladenosine modification"/>
    <property type="evidence" value="ECO:0007669"/>
    <property type="project" value="InterPro"/>
</dbReference>
<dbReference type="Gene3D" id="3.30.420.40">
    <property type="match status" value="2"/>
</dbReference>
<dbReference type="PANTHER" id="PTHR11735">
    <property type="entry name" value="TRNA N6-ADENOSINE THREONYLCARBAMOYLTRANSFERASE"/>
    <property type="match status" value="1"/>
</dbReference>
<gene>
    <name evidence="2" type="ORF">LPB072_02145</name>
    <name evidence="3" type="ORF">LPB72_08805</name>
</gene>
<dbReference type="EMBL" id="CP017476">
    <property type="protein sequence ID" value="AOW11843.1"/>
    <property type="molecule type" value="Genomic_DNA"/>
</dbReference>